<dbReference type="InterPro" id="IPR011009">
    <property type="entry name" value="Kinase-like_dom_sf"/>
</dbReference>
<sequence>MARSPLTLAASATAALPRIAVVGAGPLTEHAAGRFDAAFVRLEDGRDAVVRMPAGEDSAADLAAESRALVALTPGVRALLPFRAPEVLGECGSGAARVLVVDFLPGYRVDPAHLPKGRGIATAVGAALAAVHALPPSIVRTDGLPVRTPEQVRDDVVRLLDRVEGTRRAPDVLAERWRRAVESDELWRFESAVVLGGATSSTFLLADDGDDVRVVGALEWAGLSVGDPATDLRWLASAPEAADAVLSGYTADAARAPDALLRERARLYAELEFARWLVHGVDTGDDTVVDDAVALLDALADGVRGDRIVPDAPVDLESAMAFVERMPEPGTVAADTSMQTDTYDPEMLSLFIATERDRTDSPPDSADSPDFGLDGLRHPEETATAPIDITGWAHRSDDGSPVPADTGSPAGPDASDQDGPLEEEAARASRAALRWWGRDGSTRLSSGG</sequence>
<reference evidence="3 4" key="1">
    <citation type="submission" date="2019-03" db="EMBL/GenBank/DDBJ databases">
        <authorList>
            <person name="Dong K."/>
        </authorList>
    </citation>
    <scope>NUCLEOTIDE SEQUENCE [LARGE SCALE GENOMIC DNA]</scope>
    <source>
        <strain evidence="4">dk512</strain>
    </source>
</reference>
<evidence type="ECO:0000256" key="1">
    <source>
        <dbReference type="SAM" id="MobiDB-lite"/>
    </source>
</evidence>
<feature type="region of interest" description="Disordered" evidence="1">
    <location>
        <begin position="355"/>
        <end position="448"/>
    </location>
</feature>
<accession>A0ABX5SSU1</accession>
<dbReference type="EMBL" id="CP038266">
    <property type="protein sequence ID" value="QBR89238.1"/>
    <property type="molecule type" value="Genomic_DNA"/>
</dbReference>
<protein>
    <submittedName>
        <fullName evidence="3">Aminoglycoside phosphotransferase</fullName>
    </submittedName>
</protein>
<proteinExistence type="predicted"/>
<dbReference type="Pfam" id="PF01636">
    <property type="entry name" value="APH"/>
    <property type="match status" value="1"/>
</dbReference>
<name>A0ABX5SSU1_9MICO</name>
<dbReference type="SUPFAM" id="SSF56112">
    <property type="entry name" value="Protein kinase-like (PK-like)"/>
    <property type="match status" value="1"/>
</dbReference>
<keyword evidence="4" id="KW-1185">Reference proteome</keyword>
<evidence type="ECO:0000259" key="2">
    <source>
        <dbReference type="Pfam" id="PF01636"/>
    </source>
</evidence>
<dbReference type="RefSeq" id="WP_135067537.1">
    <property type="nucleotide sequence ID" value="NZ_CP038266.1"/>
</dbReference>
<evidence type="ECO:0000313" key="4">
    <source>
        <dbReference type="Proteomes" id="UP000295748"/>
    </source>
</evidence>
<evidence type="ECO:0000313" key="3">
    <source>
        <dbReference type="EMBL" id="QBR89238.1"/>
    </source>
</evidence>
<gene>
    <name evidence="3" type="ORF">E4K62_11440</name>
</gene>
<organism evidence="3 4">
    <name type="scientific">Microbacterium wangchenii</name>
    <dbReference type="NCBI Taxonomy" id="2541726"/>
    <lineage>
        <taxon>Bacteria</taxon>
        <taxon>Bacillati</taxon>
        <taxon>Actinomycetota</taxon>
        <taxon>Actinomycetes</taxon>
        <taxon>Micrococcales</taxon>
        <taxon>Microbacteriaceae</taxon>
        <taxon>Microbacterium</taxon>
    </lineage>
</organism>
<dbReference type="Proteomes" id="UP000295748">
    <property type="component" value="Chromosome"/>
</dbReference>
<dbReference type="Gene3D" id="3.90.1200.10">
    <property type="match status" value="1"/>
</dbReference>
<feature type="domain" description="Aminoglycoside phosphotransferase" evidence="2">
    <location>
        <begin position="36"/>
        <end position="255"/>
    </location>
</feature>
<dbReference type="InterPro" id="IPR002575">
    <property type="entry name" value="Aminoglycoside_PTrfase"/>
</dbReference>